<comment type="similarity">
    <text evidence="4">Belongs to the SIMIBI class G3E GTPase family. ZNG1 subfamily.</text>
</comment>
<evidence type="ECO:0000256" key="5">
    <source>
        <dbReference type="ARBA" id="ARBA00049117"/>
    </source>
</evidence>
<comment type="caution">
    <text evidence="8">The sequence shown here is derived from an EMBL/GenBank/DDBJ whole genome shotgun (WGS) entry which is preliminary data.</text>
</comment>
<accession>A0A3A6QMH3</accession>
<gene>
    <name evidence="8" type="ORF">DP106_10290</name>
</gene>
<evidence type="ECO:0000256" key="4">
    <source>
        <dbReference type="ARBA" id="ARBA00034320"/>
    </source>
</evidence>
<feature type="region of interest" description="Disordered" evidence="6">
    <location>
        <begin position="386"/>
        <end position="405"/>
    </location>
</feature>
<evidence type="ECO:0000259" key="7">
    <source>
        <dbReference type="SMART" id="SM00833"/>
    </source>
</evidence>
<dbReference type="Pfam" id="PF02492">
    <property type="entry name" value="cobW"/>
    <property type="match status" value="1"/>
</dbReference>
<dbReference type="RefSeq" id="WP_120085133.1">
    <property type="nucleotide sequence ID" value="NZ_QMDW01000014.1"/>
</dbReference>
<dbReference type="Gene3D" id="3.30.1220.10">
    <property type="entry name" value="CobW-like, C-terminal domain"/>
    <property type="match status" value="1"/>
</dbReference>
<dbReference type="GO" id="GO:0016787">
    <property type="term" value="F:hydrolase activity"/>
    <property type="evidence" value="ECO:0007669"/>
    <property type="project" value="UniProtKB-KW"/>
</dbReference>
<evidence type="ECO:0000256" key="3">
    <source>
        <dbReference type="ARBA" id="ARBA00023186"/>
    </source>
</evidence>
<comment type="catalytic activity">
    <reaction evidence="5">
        <text>GTP + H2O = GDP + phosphate + H(+)</text>
        <dbReference type="Rhea" id="RHEA:19669"/>
        <dbReference type="ChEBI" id="CHEBI:15377"/>
        <dbReference type="ChEBI" id="CHEBI:15378"/>
        <dbReference type="ChEBI" id="CHEBI:37565"/>
        <dbReference type="ChEBI" id="CHEBI:43474"/>
        <dbReference type="ChEBI" id="CHEBI:58189"/>
    </reaction>
    <physiologicalReaction direction="left-to-right" evidence="5">
        <dbReference type="Rhea" id="RHEA:19670"/>
    </physiologicalReaction>
</comment>
<keyword evidence="1" id="KW-0547">Nucleotide-binding</keyword>
<dbReference type="EMBL" id="QMDW01000014">
    <property type="protein sequence ID" value="RJX48919.1"/>
    <property type="molecule type" value="Genomic_DNA"/>
</dbReference>
<dbReference type="Pfam" id="PF07683">
    <property type="entry name" value="CobW_C"/>
    <property type="match status" value="1"/>
</dbReference>
<dbReference type="InterPro" id="IPR036627">
    <property type="entry name" value="CobW-likC_sf"/>
</dbReference>
<reference evidence="8 9" key="1">
    <citation type="submission" date="2018-06" db="EMBL/GenBank/DDBJ databases">
        <title>Halonotius sp. F13-13 a new haloarchaeeon isolated from a solar saltern from Isla Cristina, Huelva, Spain.</title>
        <authorList>
            <person name="Duran-Viseras A."/>
            <person name="Sanchez-Porro C."/>
            <person name="Ventosa A."/>
        </authorList>
    </citation>
    <scope>NUCLEOTIDE SEQUENCE [LARGE SCALE GENOMIC DNA]</scope>
    <source>
        <strain evidence="8 9">CECT 7525</strain>
    </source>
</reference>
<dbReference type="OrthoDB" id="359387at2157"/>
<dbReference type="InterPro" id="IPR051927">
    <property type="entry name" value="Zn_Chap_cDPG_Synth"/>
</dbReference>
<sequence length="405" mass="44520">MAANNSPIPVTVLSGSLGAGKTTTLNHVLNTEQELNAAVVVNDMGEVNIDADLVERESALSQADEEVIELSNGCICCRLRGDMLDEVGQLADQRDFEYLLVESSGISEPIPVAQTFARGFEDASFDPTGIYELDTMVSVVDAHSFWQAFDSGEALTDDEVDPEGNRVPEAALMDQIEFCDVLVLNKCDLVPDDELNEIEDVLRALQPRAEIIRAEHGAVAPEQILDTGRFDFDRASQSAGWKQELQGGHHHEAAAEEHGVGSFVFTSDRPFHPERIADLLADLPAGIIRAKGFFWSAGREDIAMGLDKAGQSVRAGPNGRWIATLPKAQQERYLAARPGLDDDWDDQWGDRGIQLVFIGREYDEELLVDQLGDCVLTDTEMNANWEDYPDPFSADDQRELALADD</sequence>
<feature type="compositionally biased region" description="Basic and acidic residues" evidence="6">
    <location>
        <begin position="395"/>
        <end position="405"/>
    </location>
</feature>
<keyword evidence="2" id="KW-0378">Hydrolase</keyword>
<evidence type="ECO:0000313" key="9">
    <source>
        <dbReference type="Proteomes" id="UP000281564"/>
    </source>
</evidence>
<dbReference type="Proteomes" id="UP000281564">
    <property type="component" value="Unassembled WGS sequence"/>
</dbReference>
<dbReference type="Gene3D" id="3.40.50.300">
    <property type="entry name" value="P-loop containing nucleotide triphosphate hydrolases"/>
    <property type="match status" value="1"/>
</dbReference>
<dbReference type="CDD" id="cd03112">
    <property type="entry name" value="CobW-like"/>
    <property type="match status" value="1"/>
</dbReference>
<dbReference type="InterPro" id="IPR003495">
    <property type="entry name" value="CobW/HypB/UreG_nucleotide-bd"/>
</dbReference>
<evidence type="ECO:0000256" key="6">
    <source>
        <dbReference type="SAM" id="MobiDB-lite"/>
    </source>
</evidence>
<keyword evidence="3" id="KW-0143">Chaperone</keyword>
<protein>
    <submittedName>
        <fullName evidence="8">GTP-binding protein</fullName>
    </submittedName>
</protein>
<dbReference type="GO" id="GO:0000166">
    <property type="term" value="F:nucleotide binding"/>
    <property type="evidence" value="ECO:0007669"/>
    <property type="project" value="UniProtKB-KW"/>
</dbReference>
<keyword evidence="9" id="KW-1185">Reference proteome</keyword>
<dbReference type="AlphaFoldDB" id="A0A3A6QMH3"/>
<name>A0A3A6QMH3_9EURY</name>
<proteinExistence type="inferred from homology"/>
<dbReference type="InterPro" id="IPR027417">
    <property type="entry name" value="P-loop_NTPase"/>
</dbReference>
<dbReference type="PANTHER" id="PTHR43603:SF1">
    <property type="entry name" value="ZINC-REGULATED GTPASE METALLOPROTEIN ACTIVATOR 1"/>
    <property type="match status" value="1"/>
</dbReference>
<dbReference type="InterPro" id="IPR011629">
    <property type="entry name" value="CobW-like_C"/>
</dbReference>
<dbReference type="SMART" id="SM00833">
    <property type="entry name" value="CobW_C"/>
    <property type="match status" value="1"/>
</dbReference>
<organism evidence="8 9">
    <name type="scientific">Halonotius pteroides</name>
    <dbReference type="NCBI Taxonomy" id="268735"/>
    <lineage>
        <taxon>Archaea</taxon>
        <taxon>Methanobacteriati</taxon>
        <taxon>Methanobacteriota</taxon>
        <taxon>Stenosarchaea group</taxon>
        <taxon>Halobacteria</taxon>
        <taxon>Halobacteriales</taxon>
        <taxon>Haloferacaceae</taxon>
        <taxon>Halonotius</taxon>
    </lineage>
</organism>
<dbReference type="PANTHER" id="PTHR43603">
    <property type="entry name" value="COBW DOMAIN-CONTAINING PROTEIN DDB_G0274527"/>
    <property type="match status" value="1"/>
</dbReference>
<dbReference type="SUPFAM" id="SSF52540">
    <property type="entry name" value="P-loop containing nucleoside triphosphate hydrolases"/>
    <property type="match status" value="1"/>
</dbReference>
<feature type="domain" description="CobW C-terminal" evidence="7">
    <location>
        <begin position="260"/>
        <end position="375"/>
    </location>
</feature>
<evidence type="ECO:0000256" key="2">
    <source>
        <dbReference type="ARBA" id="ARBA00022801"/>
    </source>
</evidence>
<evidence type="ECO:0000313" key="8">
    <source>
        <dbReference type="EMBL" id="RJX48919.1"/>
    </source>
</evidence>
<evidence type="ECO:0000256" key="1">
    <source>
        <dbReference type="ARBA" id="ARBA00022741"/>
    </source>
</evidence>